<organism evidence="1 2">
    <name type="scientific">Aneurinibacillus aneurinilyticus</name>
    <name type="common">Bacillus aneurinolyticus</name>
    <dbReference type="NCBI Taxonomy" id="1391"/>
    <lineage>
        <taxon>Bacteria</taxon>
        <taxon>Bacillati</taxon>
        <taxon>Bacillota</taxon>
        <taxon>Bacilli</taxon>
        <taxon>Bacillales</taxon>
        <taxon>Paenibacillaceae</taxon>
        <taxon>Aneurinibacillus group</taxon>
        <taxon>Aneurinibacillus</taxon>
    </lineage>
</organism>
<dbReference type="OrthoDB" id="573733at2"/>
<evidence type="ECO:0000313" key="2">
    <source>
        <dbReference type="Proteomes" id="UP000561326"/>
    </source>
</evidence>
<dbReference type="AlphaFoldDB" id="A0A848CXB4"/>
<protein>
    <submittedName>
        <fullName evidence="1">DUF2164 domain-containing protein</fullName>
    </submittedName>
</protein>
<evidence type="ECO:0000313" key="1">
    <source>
        <dbReference type="EMBL" id="NME98036.1"/>
    </source>
</evidence>
<accession>A0A848CXB4</accession>
<proteinExistence type="predicted"/>
<comment type="caution">
    <text evidence="1">The sequence shown here is derived from an EMBL/GenBank/DDBJ whole genome shotgun (WGS) entry which is preliminary data.</text>
</comment>
<dbReference type="InterPro" id="IPR018680">
    <property type="entry name" value="DUF2164"/>
</dbReference>
<dbReference type="Proteomes" id="UP000561326">
    <property type="component" value="Unassembled WGS sequence"/>
</dbReference>
<dbReference type="EMBL" id="JABAGO010000009">
    <property type="protein sequence ID" value="NME98036.1"/>
    <property type="molecule type" value="Genomic_DNA"/>
</dbReference>
<name>A0A848CXB4_ANEAE</name>
<dbReference type="Pfam" id="PF09932">
    <property type="entry name" value="DUF2164"/>
    <property type="match status" value="1"/>
</dbReference>
<dbReference type="GeneID" id="92838582"/>
<sequence length="81" mass="9519">MLYTKLPREQKLQIASNVQQYFKTELSEEIGQLAAEHLIDFMLKELSPYIYNKAIQDARSIVEQQMVSIEEELYALEKPIK</sequence>
<reference evidence="1 2" key="1">
    <citation type="submission" date="2020-04" db="EMBL/GenBank/DDBJ databases">
        <authorList>
            <person name="Hitch T.C.A."/>
            <person name="Wylensek D."/>
            <person name="Clavel T."/>
        </authorList>
    </citation>
    <scope>NUCLEOTIDE SEQUENCE [LARGE SCALE GENOMIC DNA]</scope>
    <source>
        <strain evidence="1 2">WB01_D5_05</strain>
    </source>
</reference>
<dbReference type="RefSeq" id="WP_021620761.1">
    <property type="nucleotide sequence ID" value="NZ_CABKST010000103.1"/>
</dbReference>
<gene>
    <name evidence="1" type="ORF">HF838_07155</name>
</gene>